<dbReference type="PROSITE" id="PS51257">
    <property type="entry name" value="PROKAR_LIPOPROTEIN"/>
    <property type="match status" value="1"/>
</dbReference>
<sequence length="206" mass="23232">MTRSFFIVAMVSAPTLLVAGCSEQSAEEDMAELEKKYDLHFQVIDEPPERDETPPELDFEEADRVFAFAAEFMEDQETDMPDQPALMETNDDDVPAESGIYTITLASDTEPSGQIVAERHFSFVYEDDDESEHVLLGDLRTSITGTPAMSWEEMSTGADYNEETGQITLSAVRILEVLFSYGDQDVYFSEAGNWRVETYAEELEEE</sequence>
<reference evidence="1 2" key="1">
    <citation type="submission" date="2017-10" db="EMBL/GenBank/DDBJ databases">
        <title>Bacillus sp. nov., a halophilic bacterium isolated from a Yangshapao Lake.</title>
        <authorList>
            <person name="Wang H."/>
        </authorList>
    </citation>
    <scope>NUCLEOTIDE SEQUENCE [LARGE SCALE GENOMIC DNA]</scope>
    <source>
        <strain evidence="1 2">YSP-3</strain>
    </source>
</reference>
<dbReference type="AlphaFoldDB" id="A0A2W0H8V7"/>
<comment type="caution">
    <text evidence="1">The sequence shown here is derived from an EMBL/GenBank/DDBJ whole genome shotgun (WGS) entry which is preliminary data.</text>
</comment>
<dbReference type="EMBL" id="PDOF01000001">
    <property type="protein sequence ID" value="PYZ97597.1"/>
    <property type="molecule type" value="Genomic_DNA"/>
</dbReference>
<accession>A0A2W0H8V7</accession>
<dbReference type="Proteomes" id="UP000248066">
    <property type="component" value="Unassembled WGS sequence"/>
</dbReference>
<dbReference type="RefSeq" id="WP_110516832.1">
    <property type="nucleotide sequence ID" value="NZ_PDOF01000001.1"/>
</dbReference>
<gene>
    <name evidence="1" type="ORF">CR205_03100</name>
</gene>
<evidence type="ECO:0000313" key="1">
    <source>
        <dbReference type="EMBL" id="PYZ97597.1"/>
    </source>
</evidence>
<protein>
    <submittedName>
        <fullName evidence="1">Uncharacterized protein</fullName>
    </submittedName>
</protein>
<keyword evidence="2" id="KW-1185">Reference proteome</keyword>
<organism evidence="1 2">
    <name type="scientific">Alteribacter lacisalsi</name>
    <dbReference type="NCBI Taxonomy" id="2045244"/>
    <lineage>
        <taxon>Bacteria</taxon>
        <taxon>Bacillati</taxon>
        <taxon>Bacillota</taxon>
        <taxon>Bacilli</taxon>
        <taxon>Bacillales</taxon>
        <taxon>Bacillaceae</taxon>
        <taxon>Alteribacter</taxon>
    </lineage>
</organism>
<proteinExistence type="predicted"/>
<name>A0A2W0H8V7_9BACI</name>
<evidence type="ECO:0000313" key="2">
    <source>
        <dbReference type="Proteomes" id="UP000248066"/>
    </source>
</evidence>